<dbReference type="EMBL" id="JAGHKP010000003">
    <property type="protein sequence ID" value="MBO9154044.1"/>
    <property type="molecule type" value="Genomic_DNA"/>
</dbReference>
<evidence type="ECO:0000256" key="3">
    <source>
        <dbReference type="ARBA" id="ARBA00022692"/>
    </source>
</evidence>
<evidence type="ECO:0000256" key="5">
    <source>
        <dbReference type="ARBA" id="ARBA00023136"/>
    </source>
</evidence>
<dbReference type="Pfam" id="PF02687">
    <property type="entry name" value="FtsX"/>
    <property type="match status" value="1"/>
</dbReference>
<feature type="transmembrane region" description="Helical" evidence="7">
    <location>
        <begin position="312"/>
        <end position="339"/>
    </location>
</feature>
<dbReference type="InterPro" id="IPR050250">
    <property type="entry name" value="Macrolide_Exporter_MacB"/>
</dbReference>
<comment type="caution">
    <text evidence="10">The sequence shown here is derived from an EMBL/GenBank/DDBJ whole genome shotgun (WGS) entry which is preliminary data.</text>
</comment>
<evidence type="ECO:0000256" key="6">
    <source>
        <dbReference type="ARBA" id="ARBA00038076"/>
    </source>
</evidence>
<comment type="similarity">
    <text evidence="6">Belongs to the ABC-4 integral membrane protein family.</text>
</comment>
<evidence type="ECO:0000259" key="9">
    <source>
        <dbReference type="Pfam" id="PF12704"/>
    </source>
</evidence>
<comment type="subcellular location">
    <subcellularLocation>
        <location evidence="1">Cell membrane</location>
        <topology evidence="1">Multi-pass membrane protein</topology>
    </subcellularLocation>
</comment>
<feature type="domain" description="ABC3 transporter permease C-terminal" evidence="8">
    <location>
        <begin position="272"/>
        <end position="383"/>
    </location>
</feature>
<evidence type="ECO:0000256" key="2">
    <source>
        <dbReference type="ARBA" id="ARBA00022475"/>
    </source>
</evidence>
<evidence type="ECO:0000313" key="10">
    <source>
        <dbReference type="EMBL" id="MBO9154044.1"/>
    </source>
</evidence>
<keyword evidence="11" id="KW-1185">Reference proteome</keyword>
<evidence type="ECO:0000256" key="7">
    <source>
        <dbReference type="SAM" id="Phobius"/>
    </source>
</evidence>
<dbReference type="PANTHER" id="PTHR30572:SF4">
    <property type="entry name" value="ABC TRANSPORTER PERMEASE YTRF"/>
    <property type="match status" value="1"/>
</dbReference>
<dbReference type="Pfam" id="PF12704">
    <property type="entry name" value="MacB_PCD"/>
    <property type="match status" value="1"/>
</dbReference>
<feature type="domain" description="MacB-like periplasmic core" evidence="9">
    <location>
        <begin position="21"/>
        <end position="227"/>
    </location>
</feature>
<gene>
    <name evidence="10" type="ORF">J7I43_17585</name>
</gene>
<dbReference type="RefSeq" id="WP_209147164.1">
    <property type="nucleotide sequence ID" value="NZ_JAGHKP010000003.1"/>
</dbReference>
<organism evidence="10 11">
    <name type="scientific">Chitinophaga chungangae</name>
    <dbReference type="NCBI Taxonomy" id="2821488"/>
    <lineage>
        <taxon>Bacteria</taxon>
        <taxon>Pseudomonadati</taxon>
        <taxon>Bacteroidota</taxon>
        <taxon>Chitinophagia</taxon>
        <taxon>Chitinophagales</taxon>
        <taxon>Chitinophagaceae</taxon>
        <taxon>Chitinophaga</taxon>
    </lineage>
</organism>
<dbReference type="InterPro" id="IPR025857">
    <property type="entry name" value="MacB_PCD"/>
</dbReference>
<dbReference type="PANTHER" id="PTHR30572">
    <property type="entry name" value="MEMBRANE COMPONENT OF TRANSPORTER-RELATED"/>
    <property type="match status" value="1"/>
</dbReference>
<keyword evidence="4 7" id="KW-1133">Transmembrane helix</keyword>
<protein>
    <submittedName>
        <fullName evidence="10">ABC transporter permease</fullName>
    </submittedName>
</protein>
<feature type="transmembrane region" description="Helical" evidence="7">
    <location>
        <begin position="20"/>
        <end position="41"/>
    </location>
</feature>
<keyword evidence="2" id="KW-1003">Cell membrane</keyword>
<reference evidence="11" key="1">
    <citation type="submission" date="2021-03" db="EMBL/GenBank/DDBJ databases">
        <title>Assistant Professor.</title>
        <authorList>
            <person name="Huq M.A."/>
        </authorList>
    </citation>
    <scope>NUCLEOTIDE SEQUENCE [LARGE SCALE GENOMIC DNA]</scope>
    <source>
        <strain evidence="11">MAH-28</strain>
    </source>
</reference>
<accession>A0ABS3YIX0</accession>
<keyword evidence="3 7" id="KW-0812">Transmembrane</keyword>
<dbReference type="Proteomes" id="UP000679126">
    <property type="component" value="Unassembled WGS sequence"/>
</dbReference>
<evidence type="ECO:0000313" key="11">
    <source>
        <dbReference type="Proteomes" id="UP000679126"/>
    </source>
</evidence>
<evidence type="ECO:0000259" key="8">
    <source>
        <dbReference type="Pfam" id="PF02687"/>
    </source>
</evidence>
<feature type="transmembrane region" description="Helical" evidence="7">
    <location>
        <begin position="264"/>
        <end position="291"/>
    </location>
</feature>
<name>A0ABS3YIX0_9BACT</name>
<feature type="transmembrane region" description="Helical" evidence="7">
    <location>
        <begin position="351"/>
        <end position="373"/>
    </location>
</feature>
<sequence>MLKHLFTLIWNKKKQHALLILEMIVSFLVLFAVFTLIVYYYTNYRRPMGFRYDNVLSVSYSSQPGSGSNRDSIYNVFQTLRRSVKSMPEVIEMSYVSSNSPFSMNTSNNGVSYKGVSEMTNYYTTDDHFPEVMEVKMVEGRWFNANDALGKEQPLVINDVLKEKFFPNESAVGKTLEFGDGMHRITGVVQTLKDKGDYAPLKPGTYKRVRDSSFMGRVLVSYNPAADAGFESRLFITFSGVLKNYTIEIERLAEKRVIMNNTTLVPMIALLVVGGFLIVNVALGIFGVLWYNVSRRRAEIGLRRAMGATGGGIAGQIVSETLVLSTFALIIGIFFAAQFPLLNLFDMPSGVYIAAILLSVLFIYVLVIICAFYPGRQAAQIYPAVALHED</sequence>
<keyword evidence="5 7" id="KW-0472">Membrane</keyword>
<evidence type="ECO:0000256" key="4">
    <source>
        <dbReference type="ARBA" id="ARBA00022989"/>
    </source>
</evidence>
<dbReference type="InterPro" id="IPR003838">
    <property type="entry name" value="ABC3_permease_C"/>
</dbReference>
<proteinExistence type="inferred from homology"/>
<evidence type="ECO:0000256" key="1">
    <source>
        <dbReference type="ARBA" id="ARBA00004651"/>
    </source>
</evidence>